<dbReference type="EMBL" id="FOAA01000024">
    <property type="protein sequence ID" value="SEL61131.1"/>
    <property type="molecule type" value="Genomic_DNA"/>
</dbReference>
<keyword evidence="2" id="KW-1185">Reference proteome</keyword>
<evidence type="ECO:0000313" key="1">
    <source>
        <dbReference type="EMBL" id="SEL61131.1"/>
    </source>
</evidence>
<sequence length="135" mass="15529">MRIRQLPVQGLYRVYATCDSRGVPELLEFLEGLDANMYKDRTRMLALLEQVAEAGPPRNTDISHKLDGEIWEFIRGRLRVCWFFDEGRVVICTHGFVKKSQKTPSAEIRKAKQRHKAYTQACANSTLTIEVEADE</sequence>
<evidence type="ECO:0000313" key="2">
    <source>
        <dbReference type="Proteomes" id="UP000199256"/>
    </source>
</evidence>
<name>A0A1H7RLL3_9GAMM</name>
<dbReference type="Pfam" id="PF05973">
    <property type="entry name" value="Gp49"/>
    <property type="match status" value="1"/>
</dbReference>
<gene>
    <name evidence="1" type="ORF">SAMN05444515_12418</name>
</gene>
<protein>
    <submittedName>
        <fullName evidence="1">Phage derived protein Gp49-like</fullName>
    </submittedName>
</protein>
<dbReference type="InterPro" id="IPR009241">
    <property type="entry name" value="HigB-like"/>
</dbReference>
<dbReference type="RefSeq" id="WP_090255674.1">
    <property type="nucleotide sequence ID" value="NZ_FOAA01000024.1"/>
</dbReference>
<proteinExistence type="predicted"/>
<dbReference type="AlphaFoldDB" id="A0A1H7RLL3"/>
<dbReference type="STRING" id="1396821.SAMN05444515_12418"/>
<dbReference type="OrthoDB" id="3233388at2"/>
<dbReference type="Proteomes" id="UP000199256">
    <property type="component" value="Unassembled WGS sequence"/>
</dbReference>
<organism evidence="1 2">
    <name type="scientific">Ectothiorhodospira marina</name>
    <dbReference type="NCBI Taxonomy" id="1396821"/>
    <lineage>
        <taxon>Bacteria</taxon>
        <taxon>Pseudomonadati</taxon>
        <taxon>Pseudomonadota</taxon>
        <taxon>Gammaproteobacteria</taxon>
        <taxon>Chromatiales</taxon>
        <taxon>Ectothiorhodospiraceae</taxon>
        <taxon>Ectothiorhodospira</taxon>
    </lineage>
</organism>
<accession>A0A1H7RLL3</accession>
<reference evidence="2" key="1">
    <citation type="submission" date="2016-10" db="EMBL/GenBank/DDBJ databases">
        <authorList>
            <person name="Varghese N."/>
            <person name="Submissions S."/>
        </authorList>
    </citation>
    <scope>NUCLEOTIDE SEQUENCE [LARGE SCALE GENOMIC DNA]</scope>
    <source>
        <strain evidence="2">DSM 241</strain>
    </source>
</reference>